<feature type="domain" description="GFO/IDH/MocA-like oxidoreductase" evidence="2">
    <location>
        <begin position="152"/>
        <end position="261"/>
    </location>
</feature>
<dbReference type="OrthoDB" id="9800252at2"/>
<dbReference type="GO" id="GO:0000166">
    <property type="term" value="F:nucleotide binding"/>
    <property type="evidence" value="ECO:0007669"/>
    <property type="project" value="InterPro"/>
</dbReference>
<dbReference type="InterPro" id="IPR055170">
    <property type="entry name" value="GFO_IDH_MocA-like_dom"/>
</dbReference>
<reference evidence="3 4" key="1">
    <citation type="submission" date="2019-03" db="EMBL/GenBank/DDBJ databases">
        <title>Draft genome sequences of novel Actinobacteria.</title>
        <authorList>
            <person name="Sahin N."/>
            <person name="Ay H."/>
            <person name="Saygin H."/>
        </authorList>
    </citation>
    <scope>NUCLEOTIDE SEQUENCE [LARGE SCALE GENOMIC DNA]</scope>
    <source>
        <strain evidence="3 4">DSM 41900</strain>
    </source>
</reference>
<gene>
    <name evidence="3" type="ORF">E1283_03280</name>
</gene>
<accession>A0A4R4TR33</accession>
<dbReference type="InterPro" id="IPR036291">
    <property type="entry name" value="NAD(P)-bd_dom_sf"/>
</dbReference>
<dbReference type="InterPro" id="IPR051317">
    <property type="entry name" value="Gfo/Idh/MocA_oxidoreduct"/>
</dbReference>
<evidence type="ECO:0000313" key="4">
    <source>
        <dbReference type="Proteomes" id="UP000295345"/>
    </source>
</evidence>
<evidence type="ECO:0000259" key="2">
    <source>
        <dbReference type="Pfam" id="PF22725"/>
    </source>
</evidence>
<feature type="domain" description="Gfo/Idh/MocA-like oxidoreductase N-terminal" evidence="1">
    <location>
        <begin position="16"/>
        <end position="135"/>
    </location>
</feature>
<dbReference type="SUPFAM" id="SSF51735">
    <property type="entry name" value="NAD(P)-binding Rossmann-fold domains"/>
    <property type="match status" value="1"/>
</dbReference>
<dbReference type="EMBL" id="SMKI01000020">
    <property type="protein sequence ID" value="TDC79216.1"/>
    <property type="molecule type" value="Genomic_DNA"/>
</dbReference>
<name>A0A4R4TR33_9ACTN</name>
<dbReference type="Gene3D" id="3.30.360.10">
    <property type="entry name" value="Dihydrodipicolinate Reductase, domain 2"/>
    <property type="match status" value="1"/>
</dbReference>
<keyword evidence="4" id="KW-1185">Reference proteome</keyword>
<dbReference type="RefSeq" id="WP_132816321.1">
    <property type="nucleotide sequence ID" value="NZ_SMKI01000020.1"/>
</dbReference>
<comment type="caution">
    <text evidence="3">The sequence shown here is derived from an EMBL/GenBank/DDBJ whole genome shotgun (WGS) entry which is preliminary data.</text>
</comment>
<dbReference type="Proteomes" id="UP000295345">
    <property type="component" value="Unassembled WGS sequence"/>
</dbReference>
<protein>
    <submittedName>
        <fullName evidence="3">Gfo/Idh/MocA family oxidoreductase</fullName>
    </submittedName>
</protein>
<sequence>MTTEPPFTHRVHGRPLRIVVAGAGAMGLAWARAVHLDPRFDLVAVVDTDIRRAKGLTIRLRKPGTPVAASLDLLPEVAADACVNATPPDAHHQVILSALRGGLSVLTEKPFTGHLDQAVALTREARSTGRLLMVGQSRRHQPGTGHLKSAIGRLGSLDTLSTEFGRDYPATGFRARLAQPLLTDMAVHAFDTARFLTGARAVSVRCDTVSHPDSGYAGPPQANALFTMSDGSRFHYSGSWHRPDRPTPWGGRWRAEGPGGSAEWDGAGQVRSEPVDRSLADPVTFTAHDAAFDENPVAQVSPVLGEFAEALATGTVPWGEAADNLRTVAMVHSAIAAAQSGSEAQIDDLDAALEDGSGAVR</sequence>
<dbReference type="PANTHER" id="PTHR43708:SF8">
    <property type="entry name" value="OXIDOREDUCTASE"/>
    <property type="match status" value="1"/>
</dbReference>
<proteinExistence type="predicted"/>
<evidence type="ECO:0000259" key="1">
    <source>
        <dbReference type="Pfam" id="PF01408"/>
    </source>
</evidence>
<evidence type="ECO:0000313" key="3">
    <source>
        <dbReference type="EMBL" id="TDC79216.1"/>
    </source>
</evidence>
<dbReference type="Pfam" id="PF22725">
    <property type="entry name" value="GFO_IDH_MocA_C3"/>
    <property type="match status" value="1"/>
</dbReference>
<dbReference type="Gene3D" id="3.40.50.720">
    <property type="entry name" value="NAD(P)-binding Rossmann-like Domain"/>
    <property type="match status" value="1"/>
</dbReference>
<dbReference type="Pfam" id="PF01408">
    <property type="entry name" value="GFO_IDH_MocA"/>
    <property type="match status" value="1"/>
</dbReference>
<dbReference type="SUPFAM" id="SSF55347">
    <property type="entry name" value="Glyceraldehyde-3-phosphate dehydrogenase-like, C-terminal domain"/>
    <property type="match status" value="1"/>
</dbReference>
<organism evidence="3 4">
    <name type="scientific">Streptomyces hainanensis</name>
    <dbReference type="NCBI Taxonomy" id="402648"/>
    <lineage>
        <taxon>Bacteria</taxon>
        <taxon>Bacillati</taxon>
        <taxon>Actinomycetota</taxon>
        <taxon>Actinomycetes</taxon>
        <taxon>Kitasatosporales</taxon>
        <taxon>Streptomycetaceae</taxon>
        <taxon>Streptomyces</taxon>
    </lineage>
</organism>
<dbReference type="InterPro" id="IPR000683">
    <property type="entry name" value="Gfo/Idh/MocA-like_OxRdtase_N"/>
</dbReference>
<dbReference type="AlphaFoldDB" id="A0A4R4TR33"/>
<dbReference type="PANTHER" id="PTHR43708">
    <property type="entry name" value="CONSERVED EXPRESSED OXIDOREDUCTASE (EUROFUNG)"/>
    <property type="match status" value="1"/>
</dbReference>